<dbReference type="EMBL" id="JNBS01000366">
    <property type="protein sequence ID" value="OQS06209.1"/>
    <property type="molecule type" value="Genomic_DNA"/>
</dbReference>
<accession>A0A1W0A7N2</accession>
<evidence type="ECO:0008006" key="3">
    <source>
        <dbReference type="Google" id="ProtNLM"/>
    </source>
</evidence>
<comment type="caution">
    <text evidence="1">The sequence shown here is derived from an EMBL/GenBank/DDBJ whole genome shotgun (WGS) entry which is preliminary data.</text>
</comment>
<dbReference type="PANTHER" id="PTHR47703">
    <property type="entry name" value="D-AMINOACID AMINOTRANSFERASE-LIKE PLP-DEPENDENT ENZYMES SUPERFAMILY PROTEIN"/>
    <property type="match status" value="1"/>
</dbReference>
<dbReference type="PANTHER" id="PTHR47703:SF2">
    <property type="entry name" value="D-AMINOACID AMINOTRANSFERASE-LIKE PLP-DEPENDENT ENZYMES SUPERFAMILY PROTEIN"/>
    <property type="match status" value="1"/>
</dbReference>
<dbReference type="OrthoDB" id="59470at2759"/>
<dbReference type="Gene3D" id="3.20.10.10">
    <property type="entry name" value="D-amino Acid Aminotransferase, subunit A, domain 2"/>
    <property type="match status" value="1"/>
</dbReference>
<evidence type="ECO:0000313" key="1">
    <source>
        <dbReference type="EMBL" id="OQS06209.1"/>
    </source>
</evidence>
<dbReference type="Proteomes" id="UP000243217">
    <property type="component" value="Unassembled WGS sequence"/>
</dbReference>
<gene>
    <name evidence="1" type="ORF">THRCLA_01734</name>
</gene>
<keyword evidence="2" id="KW-1185">Reference proteome</keyword>
<proteinExistence type="predicted"/>
<protein>
    <recommendedName>
        <fullName evidence="3">Thioredoxin-like protein</fullName>
    </recommendedName>
</protein>
<sequence length="271" mass="30956">MTTPKEFLTSFRYESGGQYTCLRLHKGRICMWKFHQDRLGEASEELQAKVFAHAREKFGEMVHLMDVMLTIVNVNGDFRVHVYKMPGLLYVENTLVPTVKSIATIVLGSPRCNPEVKHVEWIHDRKPLEELATRKAKELGISSFGEVLLSRLDTKTGNTELLEGLITNFFVVQDRRLYTAPNDVLLGSTRALVFEACEKLGIQVVLHAPIMEQCDLWEAAFVTSVVRIVVPIESIHHQNKSSEAWHHDNIHQAPELLDQIRQTIYELIAIK</sequence>
<dbReference type="SUPFAM" id="SSF56752">
    <property type="entry name" value="D-aminoacid aminotransferase-like PLP-dependent enzymes"/>
    <property type="match status" value="1"/>
</dbReference>
<dbReference type="InterPro" id="IPR001544">
    <property type="entry name" value="Aminotrans_IV"/>
</dbReference>
<evidence type="ECO:0000313" key="2">
    <source>
        <dbReference type="Proteomes" id="UP000243217"/>
    </source>
</evidence>
<organism evidence="1 2">
    <name type="scientific">Thraustotheca clavata</name>
    <dbReference type="NCBI Taxonomy" id="74557"/>
    <lineage>
        <taxon>Eukaryota</taxon>
        <taxon>Sar</taxon>
        <taxon>Stramenopiles</taxon>
        <taxon>Oomycota</taxon>
        <taxon>Saprolegniomycetes</taxon>
        <taxon>Saprolegniales</taxon>
        <taxon>Achlyaceae</taxon>
        <taxon>Thraustotheca</taxon>
    </lineage>
</organism>
<dbReference type="AlphaFoldDB" id="A0A1W0A7N2"/>
<dbReference type="GO" id="GO:0003824">
    <property type="term" value="F:catalytic activity"/>
    <property type="evidence" value="ECO:0007669"/>
    <property type="project" value="InterPro"/>
</dbReference>
<dbReference type="Pfam" id="PF01063">
    <property type="entry name" value="Aminotran_4"/>
    <property type="match status" value="1"/>
</dbReference>
<reference evidence="1 2" key="1">
    <citation type="journal article" date="2014" name="Genome Biol. Evol.">
        <title>The secreted proteins of Achlya hypogyna and Thraustotheca clavata identify the ancestral oomycete secretome and reveal gene acquisitions by horizontal gene transfer.</title>
        <authorList>
            <person name="Misner I."/>
            <person name="Blouin N."/>
            <person name="Leonard G."/>
            <person name="Richards T.A."/>
            <person name="Lane C.E."/>
        </authorList>
    </citation>
    <scope>NUCLEOTIDE SEQUENCE [LARGE SCALE GENOMIC DNA]</scope>
    <source>
        <strain evidence="1 2">ATCC 34112</strain>
    </source>
</reference>
<dbReference type="InterPro" id="IPR043132">
    <property type="entry name" value="BCAT-like_C"/>
</dbReference>
<name>A0A1W0A7N2_9STRA</name>
<dbReference type="InterPro" id="IPR036038">
    <property type="entry name" value="Aminotransferase-like"/>
</dbReference>